<keyword evidence="5" id="KW-1003">Cell membrane</keyword>
<evidence type="ECO:0000256" key="4">
    <source>
        <dbReference type="ARBA" id="ARBA00023136"/>
    </source>
</evidence>
<evidence type="ECO:0000256" key="6">
    <source>
        <dbReference type="RuleBase" id="RU000320"/>
    </source>
</evidence>
<dbReference type="HAMAP" id="MF_00445">
    <property type="entry name" value="NDH1_NuoN_1"/>
    <property type="match status" value="1"/>
</dbReference>
<comment type="subcellular location">
    <subcellularLocation>
        <location evidence="5">Cell membrane</location>
        <topology evidence="5">Multi-pass membrane protein</topology>
    </subcellularLocation>
    <subcellularLocation>
        <location evidence="1">Endomembrane system</location>
        <topology evidence="1">Multi-pass membrane protein</topology>
    </subcellularLocation>
    <subcellularLocation>
        <location evidence="6">Membrane</location>
        <topology evidence="6">Multi-pass membrane protein</topology>
    </subcellularLocation>
</comment>
<feature type="transmembrane region" description="Helical" evidence="5">
    <location>
        <begin position="12"/>
        <end position="33"/>
    </location>
</feature>
<dbReference type="InterPro" id="IPR001750">
    <property type="entry name" value="ND/Mrp_TM"/>
</dbReference>
<gene>
    <name evidence="5 8" type="primary">nuoN</name>
    <name evidence="8" type="ORF">EK0264_05250</name>
</gene>
<feature type="transmembrane region" description="Helical" evidence="5">
    <location>
        <begin position="299"/>
        <end position="321"/>
    </location>
</feature>
<feature type="transmembrane region" description="Helical" evidence="5">
    <location>
        <begin position="157"/>
        <end position="175"/>
    </location>
</feature>
<protein>
    <recommendedName>
        <fullName evidence="5">NADH-quinone oxidoreductase subunit N</fullName>
        <ecNumber evidence="5">7.1.1.-</ecNumber>
    </recommendedName>
    <alternativeName>
        <fullName evidence="5">NADH dehydrogenase I subunit N</fullName>
    </alternativeName>
    <alternativeName>
        <fullName evidence="5">NDH-1 subunit N</fullName>
    </alternativeName>
</protein>
<dbReference type="GO" id="GO:0012505">
    <property type="term" value="C:endomembrane system"/>
    <property type="evidence" value="ECO:0007669"/>
    <property type="project" value="UniProtKB-SubCell"/>
</dbReference>
<dbReference type="NCBIfam" id="TIGR01770">
    <property type="entry name" value="NDH_I_N"/>
    <property type="match status" value="1"/>
</dbReference>
<feature type="domain" description="NADH:quinone oxidoreductase/Mrp antiporter transmembrane" evidence="7">
    <location>
        <begin position="152"/>
        <end position="446"/>
    </location>
</feature>
<keyword evidence="5" id="KW-0874">Quinone</keyword>
<proteinExistence type="inferred from homology"/>
<evidence type="ECO:0000259" key="7">
    <source>
        <dbReference type="Pfam" id="PF00361"/>
    </source>
</evidence>
<feature type="transmembrane region" description="Helical" evidence="5">
    <location>
        <begin position="232"/>
        <end position="257"/>
    </location>
</feature>
<feature type="transmembrane region" description="Helical" evidence="5">
    <location>
        <begin position="187"/>
        <end position="212"/>
    </location>
</feature>
<comment type="subunit">
    <text evidence="5">NDH-1 is composed of 14 different subunits. Subunits NuoA, H, J, K, L, M, N constitute the membrane sector of the complex.</text>
</comment>
<dbReference type="NCBIfam" id="NF004441">
    <property type="entry name" value="PRK05777.1-4"/>
    <property type="match status" value="1"/>
</dbReference>
<dbReference type="GO" id="GO:0008137">
    <property type="term" value="F:NADH dehydrogenase (ubiquinone) activity"/>
    <property type="evidence" value="ECO:0007669"/>
    <property type="project" value="InterPro"/>
</dbReference>
<keyword evidence="9" id="KW-1185">Reference proteome</keyword>
<dbReference type="RefSeq" id="WP_159543608.1">
    <property type="nucleotide sequence ID" value="NZ_CP047156.1"/>
</dbReference>
<feature type="transmembrane region" description="Helical" evidence="5">
    <location>
        <begin position="328"/>
        <end position="346"/>
    </location>
</feature>
<evidence type="ECO:0000256" key="2">
    <source>
        <dbReference type="ARBA" id="ARBA00022692"/>
    </source>
</evidence>
<reference evidence="8 9" key="1">
    <citation type="journal article" date="2018" name="Int. J. Syst. Evol. Microbiol.">
        <title>Epidermidibacterium keratini gen. nov., sp. nov., a member of the family Sporichthyaceae, isolated from keratin epidermis.</title>
        <authorList>
            <person name="Lee D.G."/>
            <person name="Trujillo M.E."/>
            <person name="Kang S."/>
            <person name="Nam J.J."/>
            <person name="Kim Y.J."/>
        </authorList>
    </citation>
    <scope>NUCLEOTIDE SEQUENCE [LARGE SCALE GENOMIC DNA]</scope>
    <source>
        <strain evidence="8 9">EPI-7</strain>
    </source>
</reference>
<comment type="similarity">
    <text evidence="5">Belongs to the complex I subunit 2 family.</text>
</comment>
<comment type="catalytic activity">
    <reaction evidence="5">
        <text>a quinone + NADH + 5 H(+)(in) = a quinol + NAD(+) + 4 H(+)(out)</text>
        <dbReference type="Rhea" id="RHEA:57888"/>
        <dbReference type="ChEBI" id="CHEBI:15378"/>
        <dbReference type="ChEBI" id="CHEBI:24646"/>
        <dbReference type="ChEBI" id="CHEBI:57540"/>
        <dbReference type="ChEBI" id="CHEBI:57945"/>
        <dbReference type="ChEBI" id="CHEBI:132124"/>
    </reaction>
</comment>
<evidence type="ECO:0000256" key="1">
    <source>
        <dbReference type="ARBA" id="ARBA00004127"/>
    </source>
</evidence>
<keyword evidence="5" id="KW-1278">Translocase</keyword>
<organism evidence="8 9">
    <name type="scientific">Epidermidibacterium keratini</name>
    <dbReference type="NCBI Taxonomy" id="1891644"/>
    <lineage>
        <taxon>Bacteria</taxon>
        <taxon>Bacillati</taxon>
        <taxon>Actinomycetota</taxon>
        <taxon>Actinomycetes</taxon>
        <taxon>Sporichthyales</taxon>
        <taxon>Sporichthyaceae</taxon>
        <taxon>Epidermidibacterium</taxon>
    </lineage>
</organism>
<dbReference type="KEGG" id="eke:EK0264_05250"/>
<dbReference type="GO" id="GO:0050136">
    <property type="term" value="F:NADH dehydrogenase (quinone) (non-electrogenic) activity"/>
    <property type="evidence" value="ECO:0007669"/>
    <property type="project" value="UniProtKB-UniRule"/>
</dbReference>
<keyword evidence="2 5" id="KW-0812">Transmembrane</keyword>
<feature type="transmembrane region" description="Helical" evidence="5">
    <location>
        <begin position="433"/>
        <end position="453"/>
    </location>
</feature>
<feature type="transmembrane region" description="Helical" evidence="5">
    <location>
        <begin position="40"/>
        <end position="60"/>
    </location>
</feature>
<evidence type="ECO:0000313" key="8">
    <source>
        <dbReference type="EMBL" id="QHB99744.1"/>
    </source>
</evidence>
<keyword evidence="8" id="KW-0560">Oxidoreductase</keyword>
<dbReference type="FunCoup" id="A0A7L4YKF6">
    <property type="interactions" value="91"/>
</dbReference>
<keyword evidence="4 5" id="KW-0472">Membrane</keyword>
<evidence type="ECO:0000313" key="9">
    <source>
        <dbReference type="Proteomes" id="UP000463857"/>
    </source>
</evidence>
<keyword evidence="3 5" id="KW-1133">Transmembrane helix</keyword>
<feature type="transmembrane region" description="Helical" evidence="5">
    <location>
        <begin position="269"/>
        <end position="293"/>
    </location>
</feature>
<keyword evidence="5" id="KW-0813">Transport</keyword>
<feature type="transmembrane region" description="Helical" evidence="5">
    <location>
        <begin position="352"/>
        <end position="376"/>
    </location>
</feature>
<dbReference type="GO" id="GO:0042773">
    <property type="term" value="P:ATP synthesis coupled electron transport"/>
    <property type="evidence" value="ECO:0007669"/>
    <property type="project" value="InterPro"/>
</dbReference>
<dbReference type="EC" id="7.1.1.-" evidence="5"/>
<keyword evidence="5" id="KW-0520">NAD</keyword>
<dbReference type="GO" id="GO:0005886">
    <property type="term" value="C:plasma membrane"/>
    <property type="evidence" value="ECO:0007669"/>
    <property type="project" value="UniProtKB-SubCell"/>
</dbReference>
<accession>A0A7L4YKF6</accession>
<evidence type="ECO:0000256" key="3">
    <source>
        <dbReference type="ARBA" id="ARBA00022989"/>
    </source>
</evidence>
<dbReference type="InterPro" id="IPR010096">
    <property type="entry name" value="NADH-Q_OxRdtase_suN/2"/>
</dbReference>
<dbReference type="Proteomes" id="UP000463857">
    <property type="component" value="Chromosome"/>
</dbReference>
<dbReference type="EMBL" id="CP047156">
    <property type="protein sequence ID" value="QHB99744.1"/>
    <property type="molecule type" value="Genomic_DNA"/>
</dbReference>
<dbReference type="AlphaFoldDB" id="A0A7L4YKF6"/>
<feature type="transmembrane region" description="Helical" evidence="5">
    <location>
        <begin position="80"/>
        <end position="98"/>
    </location>
</feature>
<dbReference type="InParanoid" id="A0A7L4YKF6"/>
<dbReference type="PANTHER" id="PTHR22773">
    <property type="entry name" value="NADH DEHYDROGENASE"/>
    <property type="match status" value="1"/>
</dbReference>
<sequence>MNPLEAPSIAYAALSPILIIFGAALIGVLVEAFVPRVARFPSQVGLSVVAILSACIAVFAQRNTAVLTAADAVAIDGPTLFATGAILVFGLLATMLYGDRSLDSAGSHFVAEGALPAGSRADRALLTSERVQTEVFPLSLFAIGGMMIFVASNNLLVLFVALEVFSLPLYLMAGLNRRRRLLSQEAAVKYFLLGAFASGFLIYGIALVYGFAGSIDLRGIFDATRTTTDNDGFLLMGLGLVLVGLLFKAGIAPFHAWTPDVYQGSPTPVAGFMSAATKLAAFVIMLRVLYVAFGAVPSLWQPLIAVIAIISMVVGALMGLTQNDFKRMLAYSSIAHAGFILLAVIGNSKDGVAGTLFYVATYGVASIAAFACISLIRTGDGEVSSLEAWKGMGRRNPLLAAVVTILMLSMTGIPLTAGFIGKFEAFRAALDAGYGWLVVVALLLSAVTAAFYLRVIVYMYFHDVPADAPPISTPGTPTTVVIGVCTFLTVLLGVAPGILLDIAAKAATFVA</sequence>
<name>A0A7L4YKF6_9ACTN</name>
<feature type="transmembrane region" description="Helical" evidence="5">
    <location>
        <begin position="397"/>
        <end position="421"/>
    </location>
</feature>
<evidence type="ECO:0000256" key="5">
    <source>
        <dbReference type="HAMAP-Rule" id="MF_00445"/>
    </source>
</evidence>
<dbReference type="Pfam" id="PF00361">
    <property type="entry name" value="Proton_antipo_M"/>
    <property type="match status" value="1"/>
</dbReference>
<comment type="function">
    <text evidence="5">NDH-1 shuttles electrons from NADH, via FMN and iron-sulfur (Fe-S) centers, to quinones in the respiratory chain. The immediate electron acceptor for the enzyme in this species is believed to be a menaquinone. Couples the redox reaction to proton translocation (for every two electrons transferred, four hydrogen ions are translocated across the cytoplasmic membrane), and thus conserves the redox energy in a proton gradient.</text>
</comment>
<dbReference type="OrthoDB" id="9811718at2"/>
<dbReference type="GO" id="GO:0048038">
    <property type="term" value="F:quinone binding"/>
    <property type="evidence" value="ECO:0007669"/>
    <property type="project" value="UniProtKB-KW"/>
</dbReference>